<evidence type="ECO:0000313" key="3">
    <source>
        <dbReference type="Proteomes" id="UP000059680"/>
    </source>
</evidence>
<dbReference type="Gramene" id="Os01t0587150-00">
    <property type="protein sequence ID" value="Os01t0587150-00"/>
    <property type="gene ID" value="Os01g0587150"/>
</dbReference>
<feature type="region of interest" description="Disordered" evidence="1">
    <location>
        <begin position="130"/>
        <end position="207"/>
    </location>
</feature>
<feature type="compositionally biased region" description="Basic and acidic residues" evidence="1">
    <location>
        <begin position="552"/>
        <end position="567"/>
    </location>
</feature>
<dbReference type="PaxDb" id="39947-A0A0N7KD85"/>
<feature type="region of interest" description="Disordered" evidence="1">
    <location>
        <begin position="224"/>
        <end position="277"/>
    </location>
</feature>
<protein>
    <submittedName>
        <fullName evidence="2">Os01g0587150 protein</fullName>
    </submittedName>
</protein>
<evidence type="ECO:0000313" key="2">
    <source>
        <dbReference type="EMBL" id="BAS72913.1"/>
    </source>
</evidence>
<feature type="non-terminal residue" evidence="2">
    <location>
        <position position="1"/>
    </location>
</feature>
<feature type="non-terminal residue" evidence="2">
    <location>
        <position position="701"/>
    </location>
</feature>
<reference evidence="3" key="1">
    <citation type="journal article" date="2005" name="Nature">
        <title>The map-based sequence of the rice genome.</title>
        <authorList>
            <consortium name="International rice genome sequencing project (IRGSP)"/>
            <person name="Matsumoto T."/>
            <person name="Wu J."/>
            <person name="Kanamori H."/>
            <person name="Katayose Y."/>
            <person name="Fujisawa M."/>
            <person name="Namiki N."/>
            <person name="Mizuno H."/>
            <person name="Yamamoto K."/>
            <person name="Antonio B.A."/>
            <person name="Baba T."/>
            <person name="Sakata K."/>
            <person name="Nagamura Y."/>
            <person name="Aoki H."/>
            <person name="Arikawa K."/>
            <person name="Arita K."/>
            <person name="Bito T."/>
            <person name="Chiden Y."/>
            <person name="Fujitsuka N."/>
            <person name="Fukunaka R."/>
            <person name="Hamada M."/>
            <person name="Harada C."/>
            <person name="Hayashi A."/>
            <person name="Hijishita S."/>
            <person name="Honda M."/>
            <person name="Hosokawa S."/>
            <person name="Ichikawa Y."/>
            <person name="Idonuma A."/>
            <person name="Iijima M."/>
            <person name="Ikeda M."/>
            <person name="Ikeno M."/>
            <person name="Ito K."/>
            <person name="Ito S."/>
            <person name="Ito T."/>
            <person name="Ito Y."/>
            <person name="Ito Y."/>
            <person name="Iwabuchi A."/>
            <person name="Kamiya K."/>
            <person name="Karasawa W."/>
            <person name="Kurita K."/>
            <person name="Katagiri S."/>
            <person name="Kikuta A."/>
            <person name="Kobayashi H."/>
            <person name="Kobayashi N."/>
            <person name="Machita K."/>
            <person name="Maehara T."/>
            <person name="Masukawa M."/>
            <person name="Mizubayashi T."/>
            <person name="Mukai Y."/>
            <person name="Nagasaki H."/>
            <person name="Nagata Y."/>
            <person name="Naito S."/>
            <person name="Nakashima M."/>
            <person name="Nakama Y."/>
            <person name="Nakamichi Y."/>
            <person name="Nakamura M."/>
            <person name="Meguro A."/>
            <person name="Negishi M."/>
            <person name="Ohta I."/>
            <person name="Ohta T."/>
            <person name="Okamoto M."/>
            <person name="Ono N."/>
            <person name="Saji S."/>
            <person name="Sakaguchi M."/>
            <person name="Sakai K."/>
            <person name="Shibata M."/>
            <person name="Shimokawa T."/>
            <person name="Song J."/>
            <person name="Takazaki Y."/>
            <person name="Terasawa K."/>
            <person name="Tsugane M."/>
            <person name="Tsuji K."/>
            <person name="Ueda S."/>
            <person name="Waki K."/>
            <person name="Yamagata H."/>
            <person name="Yamamoto M."/>
            <person name="Yamamoto S."/>
            <person name="Yamane H."/>
            <person name="Yoshiki S."/>
            <person name="Yoshihara R."/>
            <person name="Yukawa K."/>
            <person name="Zhong H."/>
            <person name="Yano M."/>
            <person name="Yuan Q."/>
            <person name="Ouyang S."/>
            <person name="Liu J."/>
            <person name="Jones K.M."/>
            <person name="Gansberger K."/>
            <person name="Moffat K."/>
            <person name="Hill J."/>
            <person name="Bera J."/>
            <person name="Fadrosh D."/>
            <person name="Jin S."/>
            <person name="Johri S."/>
            <person name="Kim M."/>
            <person name="Overton L."/>
            <person name="Reardon M."/>
            <person name="Tsitrin T."/>
            <person name="Vuong H."/>
            <person name="Weaver B."/>
            <person name="Ciecko A."/>
            <person name="Tallon L."/>
            <person name="Jackson J."/>
            <person name="Pai G."/>
            <person name="Aken S.V."/>
            <person name="Utterback T."/>
            <person name="Reidmuller S."/>
            <person name="Feldblyum T."/>
            <person name="Hsiao J."/>
            <person name="Zismann V."/>
            <person name="Iobst S."/>
            <person name="de Vazeille A.R."/>
            <person name="Buell C.R."/>
            <person name="Ying K."/>
            <person name="Li Y."/>
            <person name="Lu T."/>
            <person name="Huang Y."/>
            <person name="Zhao Q."/>
            <person name="Feng Q."/>
            <person name="Zhang L."/>
            <person name="Zhu J."/>
            <person name="Weng Q."/>
            <person name="Mu J."/>
            <person name="Lu Y."/>
            <person name="Fan D."/>
            <person name="Liu Y."/>
            <person name="Guan J."/>
            <person name="Zhang Y."/>
            <person name="Yu S."/>
            <person name="Liu X."/>
            <person name="Zhang Y."/>
            <person name="Hong G."/>
            <person name="Han B."/>
            <person name="Choisne N."/>
            <person name="Demange N."/>
            <person name="Orjeda G."/>
            <person name="Samain S."/>
            <person name="Cattolico L."/>
            <person name="Pelletier E."/>
            <person name="Couloux A."/>
            <person name="Segurens B."/>
            <person name="Wincker P."/>
            <person name="D'Hont A."/>
            <person name="Scarpelli C."/>
            <person name="Weissenbach J."/>
            <person name="Salanoubat M."/>
            <person name="Quetier F."/>
            <person name="Yu Y."/>
            <person name="Kim H.R."/>
            <person name="Rambo T."/>
            <person name="Currie J."/>
            <person name="Collura K."/>
            <person name="Luo M."/>
            <person name="Yang T."/>
            <person name="Ammiraju J.S.S."/>
            <person name="Engler F."/>
            <person name="Soderlund C."/>
            <person name="Wing R.A."/>
            <person name="Palmer L.E."/>
            <person name="de la Bastide M."/>
            <person name="Spiegel L."/>
            <person name="Nascimento L."/>
            <person name="Zutavern T."/>
            <person name="O'Shaughnessy A."/>
            <person name="Dike S."/>
            <person name="Dedhia N."/>
            <person name="Preston R."/>
            <person name="Balija V."/>
            <person name="McCombie W.R."/>
            <person name="Chow T."/>
            <person name="Chen H."/>
            <person name="Chung M."/>
            <person name="Chen C."/>
            <person name="Shaw J."/>
            <person name="Wu H."/>
            <person name="Hsiao K."/>
            <person name="Chao Y."/>
            <person name="Chu M."/>
            <person name="Cheng C."/>
            <person name="Hour A."/>
            <person name="Lee P."/>
            <person name="Lin S."/>
            <person name="Lin Y."/>
            <person name="Liou J."/>
            <person name="Liu S."/>
            <person name="Hsing Y."/>
            <person name="Raghuvanshi S."/>
            <person name="Mohanty A."/>
            <person name="Bharti A.K."/>
            <person name="Gaur A."/>
            <person name="Gupta V."/>
            <person name="Kumar D."/>
            <person name="Ravi V."/>
            <person name="Vij S."/>
            <person name="Kapur A."/>
            <person name="Khurana P."/>
            <person name="Khurana P."/>
            <person name="Khurana J.P."/>
            <person name="Tyagi A.K."/>
            <person name="Gaikwad K."/>
            <person name="Singh A."/>
            <person name="Dalal V."/>
            <person name="Srivastava S."/>
            <person name="Dixit A."/>
            <person name="Pal A.K."/>
            <person name="Ghazi I.A."/>
            <person name="Yadav M."/>
            <person name="Pandit A."/>
            <person name="Bhargava A."/>
            <person name="Sureshbabu K."/>
            <person name="Batra K."/>
            <person name="Sharma T.R."/>
            <person name="Mohapatra T."/>
            <person name="Singh N.K."/>
            <person name="Messing J."/>
            <person name="Nelson A.B."/>
            <person name="Fuks G."/>
            <person name="Kavchok S."/>
            <person name="Keizer G."/>
            <person name="Linton E."/>
            <person name="Llaca V."/>
            <person name="Song R."/>
            <person name="Tanyolac B."/>
            <person name="Young S."/>
            <person name="Ho-Il K."/>
            <person name="Hahn J.H."/>
            <person name="Sangsakoo G."/>
            <person name="Vanavichit A."/>
            <person name="de Mattos Luiz.A.T."/>
            <person name="Zimmer P.D."/>
            <person name="Malone G."/>
            <person name="Dellagostin O."/>
            <person name="de Oliveira A.C."/>
            <person name="Bevan M."/>
            <person name="Bancroft I."/>
            <person name="Minx P."/>
            <person name="Cordum H."/>
            <person name="Wilson R."/>
            <person name="Cheng Z."/>
            <person name="Jin W."/>
            <person name="Jiang J."/>
            <person name="Leong S.A."/>
            <person name="Iwama H."/>
            <person name="Gojobori T."/>
            <person name="Itoh T."/>
            <person name="Niimura Y."/>
            <person name="Fujii Y."/>
            <person name="Habara T."/>
            <person name="Sakai H."/>
            <person name="Sato Y."/>
            <person name="Wilson G."/>
            <person name="Kumar K."/>
            <person name="McCouch S."/>
            <person name="Juretic N."/>
            <person name="Hoen D."/>
            <person name="Wright S."/>
            <person name="Bruskiewich R."/>
            <person name="Bureau T."/>
            <person name="Miyao A."/>
            <person name="Hirochika H."/>
            <person name="Nishikawa T."/>
            <person name="Kadowaki K."/>
            <person name="Sugiura M."/>
            <person name="Burr B."/>
            <person name="Sasaki T."/>
        </authorList>
    </citation>
    <scope>NUCLEOTIDE SEQUENCE [LARGE SCALE GENOMIC DNA]</scope>
    <source>
        <strain evidence="3">cv. Nipponbare</strain>
    </source>
</reference>
<feature type="region of interest" description="Disordered" evidence="1">
    <location>
        <begin position="1"/>
        <end position="78"/>
    </location>
</feature>
<feature type="region of interest" description="Disordered" evidence="1">
    <location>
        <begin position="457"/>
        <end position="481"/>
    </location>
</feature>
<evidence type="ECO:0000256" key="1">
    <source>
        <dbReference type="SAM" id="MobiDB-lite"/>
    </source>
</evidence>
<dbReference type="eggNOG" id="ENOG502SHF6">
    <property type="taxonomic scope" value="Eukaryota"/>
</dbReference>
<feature type="region of interest" description="Disordered" evidence="1">
    <location>
        <begin position="537"/>
        <end position="573"/>
    </location>
</feature>
<feature type="compositionally biased region" description="Low complexity" evidence="1">
    <location>
        <begin position="225"/>
        <end position="237"/>
    </location>
</feature>
<accession>A0A0N7KD85</accession>
<dbReference type="FunCoup" id="A0A0N7KD85">
    <property type="interactions" value="2"/>
</dbReference>
<keyword evidence="3" id="KW-1185">Reference proteome</keyword>
<feature type="compositionally biased region" description="Basic and acidic residues" evidence="1">
    <location>
        <begin position="187"/>
        <end position="204"/>
    </location>
</feature>
<dbReference type="AlphaFoldDB" id="A0A0N7KD85"/>
<dbReference type="InParanoid" id="A0A0N7KD85"/>
<dbReference type="EMBL" id="AP014957">
    <property type="protein sequence ID" value="BAS72913.1"/>
    <property type="molecule type" value="Genomic_DNA"/>
</dbReference>
<dbReference type="Proteomes" id="UP000059680">
    <property type="component" value="Chromosome 1"/>
</dbReference>
<reference evidence="2 3" key="2">
    <citation type="journal article" date="2013" name="Plant Cell Physiol.">
        <title>Rice Annotation Project Database (RAP-DB): an integrative and interactive database for rice genomics.</title>
        <authorList>
            <person name="Sakai H."/>
            <person name="Lee S.S."/>
            <person name="Tanaka T."/>
            <person name="Numa H."/>
            <person name="Kim J."/>
            <person name="Kawahara Y."/>
            <person name="Wakimoto H."/>
            <person name="Yang C.C."/>
            <person name="Iwamoto M."/>
            <person name="Abe T."/>
            <person name="Yamada Y."/>
            <person name="Muto A."/>
            <person name="Inokuchi H."/>
            <person name="Ikemura T."/>
            <person name="Matsumoto T."/>
            <person name="Sasaki T."/>
            <person name="Itoh T."/>
        </authorList>
    </citation>
    <scope>NUCLEOTIDE SEQUENCE [LARGE SCALE GENOMIC DNA]</scope>
    <source>
        <strain evidence="3">cv. Nipponbare</strain>
    </source>
</reference>
<sequence length="701" mass="78193">RLSSEHPVGEAGQPPEEVDGRRRHGVPEHRVAEVVEPAGDGHHLGRHGVQRDGDGEADADEDPAGARVPPAHQRLHPLPLRRDVAHDALHPPRQRPQPLVARPEHLRRRHGVELLLQVVGLHRVGLRQPRVHAGGAARPEPVVPDADEEDVERRRGHGQLRVPDEDEVEDVNEHGGGRAAPPLHAVEPPREPDGPGEHPHDAEPVRLGAPHAPRVRVHVEHVAHHLPPQRRLGPLQPRGDDAHGGGAQRLLLRDADRAEVVHPRQQRRGVGGPGVRQVRRRREPHGELHLPHLLEPRPEQHEQRVRRRVRPVALQRGHAHPHLPDPVVLPLLVPGAGEGEHPPVVEHRHREHRARVVHLPRVLLVPPRVEAVRDGARPHPLLAVLGHAVGVRRPLGAALRLHRQQPARPDDAQLQHAHRRPPQLLRRRPVVAAHVRRLVEHVVPSFQAQTEVKPAGVEPRRAAAGTNADVGGATLEAEPPRRDELPLVETLLDGVDGDGGVSEQRRLLDHGAVLDEDDEALVERLGHDEHEVLLPRERRAAAPARHRPPRPRRLEPDLDLDAHVERQPRRRRRHAQVLRLDHRRAQVPELGRLVHLGARVRGVRRVGVPRLRERLVGLRADPHRHHDVAGHHAGLAALEPVPLRRQRAVRLVADRHVGEVEADATEEGLDRGRRAAVPDGYLQRRLRLGVVDGEHLVPLRV</sequence>
<feature type="compositionally biased region" description="Basic and acidic residues" evidence="1">
    <location>
        <begin position="251"/>
        <end position="262"/>
    </location>
</feature>
<gene>
    <name evidence="2" type="ordered locus">Os01g0587150</name>
    <name evidence="2" type="ORF">OSNPB_010587150</name>
</gene>
<organism evidence="2 3">
    <name type="scientific">Oryza sativa subsp. japonica</name>
    <name type="common">Rice</name>
    <dbReference type="NCBI Taxonomy" id="39947"/>
    <lineage>
        <taxon>Eukaryota</taxon>
        <taxon>Viridiplantae</taxon>
        <taxon>Streptophyta</taxon>
        <taxon>Embryophyta</taxon>
        <taxon>Tracheophyta</taxon>
        <taxon>Spermatophyta</taxon>
        <taxon>Magnoliopsida</taxon>
        <taxon>Liliopsida</taxon>
        <taxon>Poales</taxon>
        <taxon>Poaceae</taxon>
        <taxon>BOP clade</taxon>
        <taxon>Oryzoideae</taxon>
        <taxon>Oryzeae</taxon>
        <taxon>Oryzinae</taxon>
        <taxon>Oryza</taxon>
        <taxon>Oryza sativa</taxon>
    </lineage>
</organism>
<proteinExistence type="predicted"/>
<reference evidence="2 3" key="3">
    <citation type="journal article" date="2013" name="Rice">
        <title>Improvement of the Oryza sativa Nipponbare reference genome using next generation sequence and optical map data.</title>
        <authorList>
            <person name="Kawahara Y."/>
            <person name="de la Bastide M."/>
            <person name="Hamilton J.P."/>
            <person name="Kanamori H."/>
            <person name="McCombie W.R."/>
            <person name="Ouyang S."/>
            <person name="Schwartz D.C."/>
            <person name="Tanaka T."/>
            <person name="Wu J."/>
            <person name="Zhou S."/>
            <person name="Childs K.L."/>
            <person name="Davidson R.M."/>
            <person name="Lin H."/>
            <person name="Quesada-Ocampo L."/>
            <person name="Vaillancourt B."/>
            <person name="Sakai H."/>
            <person name="Lee S.S."/>
            <person name="Kim J."/>
            <person name="Numa H."/>
            <person name="Itoh T."/>
            <person name="Buell C.R."/>
            <person name="Matsumoto T."/>
        </authorList>
    </citation>
    <scope>NUCLEOTIDE SEQUENCE [LARGE SCALE GENOMIC DNA]</scope>
    <source>
        <strain evidence="3">cv. Nipponbare</strain>
    </source>
</reference>
<feature type="compositionally biased region" description="Basic and acidic residues" evidence="1">
    <location>
        <begin position="25"/>
        <end position="54"/>
    </location>
</feature>
<name>A0A0N7KD85_ORYSJ</name>